<evidence type="ECO:0000256" key="2">
    <source>
        <dbReference type="ARBA" id="ARBA00022801"/>
    </source>
</evidence>
<evidence type="ECO:0000313" key="9">
    <source>
        <dbReference type="Proteomes" id="UP000093694"/>
    </source>
</evidence>
<dbReference type="RefSeq" id="WP_063600644.1">
    <property type="nucleotide sequence ID" value="NZ_LITQ01000010.1"/>
</dbReference>
<dbReference type="AlphaFoldDB" id="A0A166THF1"/>
<evidence type="ECO:0000313" key="7">
    <source>
        <dbReference type="EMBL" id="OBR95984.1"/>
    </source>
</evidence>
<dbReference type="SUPFAM" id="SSF52540">
    <property type="entry name" value="P-loop containing nucleoside triphosphate hydrolases"/>
    <property type="match status" value="1"/>
</dbReference>
<evidence type="ECO:0000256" key="1">
    <source>
        <dbReference type="ARBA" id="ARBA00022741"/>
    </source>
</evidence>
<comment type="caution">
    <text evidence="6">The sequence shown here is derived from an EMBL/GenBank/DDBJ whole genome shotgun (WGS) entry which is preliminary data.</text>
</comment>
<reference evidence="7 9" key="2">
    <citation type="journal article" date="2016" name="Front. Microbiol.">
        <title>Industrial Acetogenic Biocatalysts: A Comparative Metabolic and Genomic Analysis.</title>
        <authorList>
            <person name="Bengelsdorf F."/>
            <person name="Poehlein A."/>
            <person name="Sonja S."/>
            <person name="Erz C."/>
            <person name="Hummel T."/>
            <person name="Hoffmeister S."/>
            <person name="Daniel R."/>
            <person name="Durre P."/>
        </authorList>
    </citation>
    <scope>NUCLEOTIDE SEQUENCE [LARGE SCALE GENOMIC DNA]</scope>
    <source>
        <strain evidence="7 9">PTA-10522</strain>
    </source>
</reference>
<dbReference type="Proteomes" id="UP000077384">
    <property type="component" value="Unassembled WGS sequence"/>
</dbReference>
<evidence type="ECO:0000256" key="3">
    <source>
        <dbReference type="ARBA" id="ARBA00022806"/>
    </source>
</evidence>
<dbReference type="PATRIC" id="fig|1705578.3.peg.4004"/>
<keyword evidence="9" id="KW-1185">Reference proteome</keyword>
<evidence type="ECO:0000259" key="5">
    <source>
        <dbReference type="Pfam" id="PF00580"/>
    </source>
</evidence>
<sequence length="669" mass="77840">MKIKYEEIREMLFKDDFQGNSLVIDGISGSGKTTLAQEKYRHMIESQKIKSEEILVFVMNLNQIMAWRRNLSFNFCGQCKIKTYANFVKEEIIKYWPIIEKSCKLIGKSEIRPEFVNYDTARYMMEMLIDYYRKRKGYFLDITVESKKMAGIFVSNMSQAACSLIDMDKIGHRLYNSLKLKENVNAQNFDKMDEVIMHYVKSFLNSGTIDIAVAIQLYNKYLLQDEGYLKKLGNIKYVLVDDMDEICAAGLNLVEIISQNAHRCYFFSNMEAGFCNSYGSDIDFIKKSKFFSGELINLEEHFLCSSEFCHILESPNKFKCSDNIYEDTGSSLRSEMIEKIGDKLKELIDAGTSPEDIAIICPINDFVLSYELQSRFKDAPFEINNLGKKSKLMDNTYVHCIMMIICMCIEDIEYDFTMDDYRKLFSTLLITDAKTSWILSKEVVNFRKLGDLTDTQNHIMGDERASKYNYIVNWIRNCSKNIRSDIIDMPELIRLIFLNIMIELPGSRENIGICENLSELADRFINTLDKFKTIDNPSQKFVDFIINEAENFCSFRDIENMYFEKKNIILSSAFNFLTSNIKSSVQIWTDVTSNLWSPRNIKKFSNDCVLKKSWNENVVYTEEIETRNRKKNLYSVAKALLRKCSGSIYLYGSEYSEMGYEQNGGYMDI</sequence>
<name>A0A166THF1_9CLOT</name>
<dbReference type="EMBL" id="LITQ01000010">
    <property type="protein sequence ID" value="OAA93694.1"/>
    <property type="molecule type" value="Genomic_DNA"/>
</dbReference>
<dbReference type="InterPro" id="IPR014016">
    <property type="entry name" value="UvrD-like_ATP-bd"/>
</dbReference>
<evidence type="ECO:0000313" key="8">
    <source>
        <dbReference type="Proteomes" id="UP000077384"/>
    </source>
</evidence>
<dbReference type="Gene3D" id="1.10.10.160">
    <property type="match status" value="1"/>
</dbReference>
<proteinExistence type="predicted"/>
<keyword evidence="4" id="KW-0067">ATP-binding</keyword>
<evidence type="ECO:0000256" key="4">
    <source>
        <dbReference type="ARBA" id="ARBA00022840"/>
    </source>
</evidence>
<dbReference type="GO" id="GO:0016787">
    <property type="term" value="F:hydrolase activity"/>
    <property type="evidence" value="ECO:0007669"/>
    <property type="project" value="UniProtKB-KW"/>
</dbReference>
<evidence type="ECO:0000313" key="6">
    <source>
        <dbReference type="EMBL" id="OAA93694.1"/>
    </source>
</evidence>
<dbReference type="Proteomes" id="UP000093694">
    <property type="component" value="Unassembled WGS sequence"/>
</dbReference>
<dbReference type="InterPro" id="IPR013986">
    <property type="entry name" value="DExx_box_DNA_helicase_dom_sf"/>
</dbReference>
<accession>A0A166THF1</accession>
<organism evidence="6 8">
    <name type="scientific">Clostridium coskatii</name>
    <dbReference type="NCBI Taxonomy" id="1705578"/>
    <lineage>
        <taxon>Bacteria</taxon>
        <taxon>Bacillati</taxon>
        <taxon>Bacillota</taxon>
        <taxon>Clostridia</taxon>
        <taxon>Eubacteriales</taxon>
        <taxon>Clostridiaceae</taxon>
        <taxon>Clostridium</taxon>
    </lineage>
</organism>
<keyword evidence="1" id="KW-0547">Nucleotide-binding</keyword>
<protein>
    <recommendedName>
        <fullName evidence="5">UvrD-like helicase ATP-binding domain-containing protein</fullName>
    </recommendedName>
</protein>
<reference evidence="6 8" key="1">
    <citation type="journal article" date="2015" name="Biotechnol. Bioeng.">
        <title>Genome sequence and phenotypic characterization of Caulobacter segnis.</title>
        <authorList>
            <person name="Patel S."/>
            <person name="Fletcher B."/>
            <person name="Scott D.C."/>
            <person name="Ely B."/>
        </authorList>
    </citation>
    <scope>NUCLEOTIDE SEQUENCE [LARGE SCALE GENOMIC DNA]</scope>
    <source>
        <strain evidence="6 8">PS02</strain>
    </source>
</reference>
<dbReference type="GO" id="GO:0004386">
    <property type="term" value="F:helicase activity"/>
    <property type="evidence" value="ECO:0007669"/>
    <property type="project" value="UniProtKB-KW"/>
</dbReference>
<dbReference type="Gene3D" id="3.40.50.300">
    <property type="entry name" value="P-loop containing nucleotide triphosphate hydrolases"/>
    <property type="match status" value="1"/>
</dbReference>
<dbReference type="GO" id="GO:0005524">
    <property type="term" value="F:ATP binding"/>
    <property type="evidence" value="ECO:0007669"/>
    <property type="project" value="UniProtKB-KW"/>
</dbReference>
<gene>
    <name evidence="7" type="ORF">CLCOS_10700</name>
    <name evidence="6" type="ORF">WX73_03913</name>
</gene>
<dbReference type="Pfam" id="PF00580">
    <property type="entry name" value="UvrD-helicase"/>
    <property type="match status" value="1"/>
</dbReference>
<dbReference type="EMBL" id="LROR01000035">
    <property type="protein sequence ID" value="OBR95984.1"/>
    <property type="molecule type" value="Genomic_DNA"/>
</dbReference>
<feature type="domain" description="UvrD-like helicase ATP-binding" evidence="5">
    <location>
        <begin position="17"/>
        <end position="261"/>
    </location>
</feature>
<keyword evidence="3" id="KW-0347">Helicase</keyword>
<keyword evidence="2" id="KW-0378">Hydrolase</keyword>
<dbReference type="InterPro" id="IPR027417">
    <property type="entry name" value="P-loop_NTPase"/>
</dbReference>